<reference evidence="1 2" key="1">
    <citation type="submission" date="2024-06" db="EMBL/GenBank/DDBJ databases">
        <authorList>
            <person name="Kraege A."/>
            <person name="Thomma B."/>
        </authorList>
    </citation>
    <scope>NUCLEOTIDE SEQUENCE [LARGE SCALE GENOMIC DNA]</scope>
</reference>
<name>A0ABP1G5X6_9CHLO</name>
<gene>
    <name evidence="1" type="primary">g7964</name>
    <name evidence="1" type="ORF">VP750_LOCUS6841</name>
</gene>
<protein>
    <submittedName>
        <fullName evidence="1">G7964 protein</fullName>
    </submittedName>
</protein>
<accession>A0ABP1G5X6</accession>
<evidence type="ECO:0000313" key="1">
    <source>
        <dbReference type="EMBL" id="CAL5225182.1"/>
    </source>
</evidence>
<keyword evidence="2" id="KW-1185">Reference proteome</keyword>
<dbReference type="EMBL" id="CAXHTA020000012">
    <property type="protein sequence ID" value="CAL5225182.1"/>
    <property type="molecule type" value="Genomic_DNA"/>
</dbReference>
<proteinExistence type="predicted"/>
<evidence type="ECO:0000313" key="2">
    <source>
        <dbReference type="Proteomes" id="UP001497392"/>
    </source>
</evidence>
<sequence>MRKKLRIRDVFEFLRLALEVPAEEYLILQPFINQAHLATGKFGTKDGDKVTWYLQFMYEIISEVTVASSCSSMRTFVLPVTAGNHFTATENMPVRSGRLITARLDLKLWMREQKLAAVKGLASQLARANGRTAPLKIPAAVTKLLEFVGGSQHMLTLVMECIGGPQWQKDFDQRLAAIRAHDALYVLKQVRDKAHTSWNTILSSVDPEVKQESYMTLLANVLADTPVMPIDGILKPFQDCCLTHDALEAAKIVYFEIEDEIGHLQGKVSALSWMPNRIVRAPKSYSVDVRISMAPLVVAELLRDLSLVDEDFSDIVSALMMQDSSPDRVLSDARMGALSVLVFLDEQQLPWTIFIHTQQPGDDAAKTVKDVVCHLEDDLKETVTLPELSPSAWKDWHRTADDVPTGQLQAQSAVATAQNTKMPFDRVVYMYVSNSMFPSSEDHVYEDALSKGHPWLQHTTVISSHIRKAYHRRIGALAADALRHAILDKFLYGQGYRSKLS</sequence>
<dbReference type="Proteomes" id="UP001497392">
    <property type="component" value="Unassembled WGS sequence"/>
</dbReference>
<organism evidence="1 2">
    <name type="scientific">Coccomyxa viridis</name>
    <dbReference type="NCBI Taxonomy" id="1274662"/>
    <lineage>
        <taxon>Eukaryota</taxon>
        <taxon>Viridiplantae</taxon>
        <taxon>Chlorophyta</taxon>
        <taxon>core chlorophytes</taxon>
        <taxon>Trebouxiophyceae</taxon>
        <taxon>Trebouxiophyceae incertae sedis</taxon>
        <taxon>Coccomyxaceae</taxon>
        <taxon>Coccomyxa</taxon>
    </lineage>
</organism>
<comment type="caution">
    <text evidence="1">The sequence shown here is derived from an EMBL/GenBank/DDBJ whole genome shotgun (WGS) entry which is preliminary data.</text>
</comment>